<organism evidence="2">
    <name type="scientific">Coccidioides posadasii (strain RMSCC 757 / Silveira)</name>
    <name type="common">Valley fever fungus</name>
    <dbReference type="NCBI Taxonomy" id="443226"/>
    <lineage>
        <taxon>Eukaryota</taxon>
        <taxon>Fungi</taxon>
        <taxon>Dikarya</taxon>
        <taxon>Ascomycota</taxon>
        <taxon>Pezizomycotina</taxon>
        <taxon>Eurotiomycetes</taxon>
        <taxon>Eurotiomycetidae</taxon>
        <taxon>Onygenales</taxon>
        <taxon>Onygenaceae</taxon>
        <taxon>Coccidioides</taxon>
    </lineage>
</organism>
<evidence type="ECO:0000313" key="1">
    <source>
        <dbReference type="EMBL" id="EFW20275.1"/>
    </source>
</evidence>
<dbReference type="VEuPathDB" id="FungiDB:D8B26_003311"/>
<evidence type="ECO:0000313" key="2">
    <source>
        <dbReference type="Proteomes" id="UP000002497"/>
    </source>
</evidence>
<protein>
    <submittedName>
        <fullName evidence="1">Uncharacterized protein</fullName>
    </submittedName>
</protein>
<reference evidence="2" key="1">
    <citation type="journal article" date="2010" name="Genome Res.">
        <title>Population genomic sequencing of Coccidioides fungi reveals recent hybridization and transposon control.</title>
        <authorList>
            <person name="Neafsey D.E."/>
            <person name="Barker B.M."/>
            <person name="Sharpton T.J."/>
            <person name="Stajich J.E."/>
            <person name="Park D.J."/>
            <person name="Whiston E."/>
            <person name="Hung C.-Y."/>
            <person name="McMahan C."/>
            <person name="White J."/>
            <person name="Sykes S."/>
            <person name="Heiman D."/>
            <person name="Young S."/>
            <person name="Zeng Q."/>
            <person name="Abouelleil A."/>
            <person name="Aftuck L."/>
            <person name="Bessette D."/>
            <person name="Brown A."/>
            <person name="FitzGerald M."/>
            <person name="Lui A."/>
            <person name="Macdonald J.P."/>
            <person name="Priest M."/>
            <person name="Orbach M.J."/>
            <person name="Galgiani J.N."/>
            <person name="Kirkland T.N."/>
            <person name="Cole G.T."/>
            <person name="Birren B.W."/>
            <person name="Henn M.R."/>
            <person name="Taylor J.W."/>
            <person name="Rounsley S.D."/>
        </authorList>
    </citation>
    <scope>NUCLEOTIDE SEQUENCE [LARGE SCALE GENOMIC DNA]</scope>
    <source>
        <strain evidence="2">RMSCC 757 / Silveira</strain>
    </source>
</reference>
<dbReference type="AlphaFoldDB" id="E9D022"/>
<dbReference type="HOGENOM" id="CLU_1937973_0_0_1"/>
<dbReference type="Proteomes" id="UP000002497">
    <property type="component" value="Unassembled WGS sequence"/>
</dbReference>
<sequence>MHVLRTHIHPSLCPSQAMCEGSSRVCLTKSIGSMATRAAREEAATYLGGGCQVREAKLLQLCRKVGIIFEQLGSEYDQSRNVGRENWKTAHNSLASERLRQDFHSVFPQNDPPRQCDGLGFTPSHPSSGD</sequence>
<reference evidence="2" key="2">
    <citation type="submission" date="2010-03" db="EMBL/GenBank/DDBJ databases">
        <title>The genome sequence of Coccidioides posadasii strain Silveira.</title>
        <authorList>
            <consortium name="The Broad Institute Genome Sequencing Center for Infectious Disease"/>
            <person name="Neafsey D."/>
            <person name="Orbach M."/>
            <person name="Henn M.R."/>
            <person name="Cole G.T."/>
            <person name="Galgiani J."/>
            <person name="Gardner M.J."/>
            <person name="Kirkland T.N."/>
            <person name="Taylor J.W."/>
            <person name="Young S.K."/>
            <person name="Zeng Q."/>
            <person name="Koehrsen M."/>
            <person name="Alvarado L."/>
            <person name="Berlin A."/>
            <person name="Borenstein D."/>
            <person name="Chapman S.B."/>
            <person name="Chen Z."/>
            <person name="Engels R."/>
            <person name="Freedman E."/>
            <person name="Gellesch M."/>
            <person name="Goldberg J."/>
            <person name="Griggs A."/>
            <person name="Gujja S."/>
            <person name="Heilman E."/>
            <person name="Heiman D."/>
            <person name="Howarth C."/>
            <person name="Jen D."/>
            <person name="Larson L."/>
            <person name="Mehta T."/>
            <person name="Neiman D."/>
            <person name="Park D."/>
            <person name="Pearson M."/>
            <person name="Richards J."/>
            <person name="Roberts A."/>
            <person name="Saif S."/>
            <person name="Shea T."/>
            <person name="Shenoy N."/>
            <person name="Sisk P."/>
            <person name="Stolte C."/>
            <person name="Sykes S."/>
            <person name="Walk T."/>
            <person name="White J."/>
            <person name="Yandava C."/>
            <person name="Haas B."/>
            <person name="Nusbaum C."/>
            <person name="Birren B."/>
        </authorList>
    </citation>
    <scope>NUCLEOTIDE SEQUENCE [LARGE SCALE GENOMIC DNA]</scope>
    <source>
        <strain evidence="2">RMSCC 757 / Silveira</strain>
    </source>
</reference>
<keyword evidence="2" id="KW-1185">Reference proteome</keyword>
<gene>
    <name evidence="1" type="ORF">CPSG_03450</name>
</gene>
<dbReference type="EMBL" id="GL636489">
    <property type="protein sequence ID" value="EFW20275.1"/>
    <property type="molecule type" value="Genomic_DNA"/>
</dbReference>
<proteinExistence type="predicted"/>
<dbReference type="VEuPathDB" id="FungiDB:CPSG_03450"/>
<accession>E9D022</accession>
<name>E9D022_COCPS</name>